<proteinExistence type="predicted"/>
<name>A0A6J7WZ98_9CAUD</name>
<dbReference type="EMBL" id="LR798282">
    <property type="protein sequence ID" value="CAB5220333.1"/>
    <property type="molecule type" value="Genomic_DNA"/>
</dbReference>
<protein>
    <submittedName>
        <fullName evidence="1">AAA domain containing protein</fullName>
    </submittedName>
</protein>
<dbReference type="Pfam" id="PF13479">
    <property type="entry name" value="AAA_24"/>
    <property type="match status" value="1"/>
</dbReference>
<organism evidence="1">
    <name type="scientific">uncultured Caudovirales phage</name>
    <dbReference type="NCBI Taxonomy" id="2100421"/>
    <lineage>
        <taxon>Viruses</taxon>
        <taxon>Duplodnaviria</taxon>
        <taxon>Heunggongvirae</taxon>
        <taxon>Uroviricota</taxon>
        <taxon>Caudoviricetes</taxon>
        <taxon>Peduoviridae</taxon>
        <taxon>Maltschvirus</taxon>
        <taxon>Maltschvirus maltsch</taxon>
    </lineage>
</organism>
<reference evidence="1" key="1">
    <citation type="submission" date="2020-05" db="EMBL/GenBank/DDBJ databases">
        <authorList>
            <person name="Chiriac C."/>
            <person name="Salcher M."/>
            <person name="Ghai R."/>
            <person name="Kavagutti S V."/>
        </authorList>
    </citation>
    <scope>NUCLEOTIDE SEQUENCE</scope>
</reference>
<evidence type="ECO:0000313" key="1">
    <source>
        <dbReference type="EMBL" id="CAB5220333.1"/>
    </source>
</evidence>
<accession>A0A6J7WZ98</accession>
<sequence>MFKPMNTATAKETHRHKALVYAFHGWGKTTQAAHMQRTYGKTFIISGESGLKSVSDANIDFLPFSSWDGENDPEKGIYSFRGIVKMMSSKEFKDAGYECIFIDSLTELADRCIEHWQKIHEDNKNAFAIWGDYGSSMLGALKWVRDLPYHVVVTSLAKEAKDDNGDQDYWPFIAGNAVQKQVGGIFDHVFCGVRVTDGDRTSPVVSRYIVTDEVRGWHGKTRDPKKRLKPVEKTADISELFQKLDMPESDYEAKVKAAKTGETK</sequence>
<gene>
    <name evidence="1" type="ORF">UFOVP235_40</name>
</gene>